<dbReference type="GO" id="GO:0016020">
    <property type="term" value="C:membrane"/>
    <property type="evidence" value="ECO:0007669"/>
    <property type="project" value="TreeGrafter"/>
</dbReference>
<name>A0A9N9SFB4_PHACE</name>
<evidence type="ECO:0000313" key="3">
    <source>
        <dbReference type="EMBL" id="CAG9817453.1"/>
    </source>
</evidence>
<protein>
    <submittedName>
        <fullName evidence="3">Uncharacterized protein</fullName>
    </submittedName>
</protein>
<keyword evidence="1" id="KW-1133">Transmembrane helix</keyword>
<dbReference type="EMBL" id="OU896721">
    <property type="protein sequence ID" value="CAG9817453.1"/>
    <property type="molecule type" value="Genomic_DNA"/>
</dbReference>
<dbReference type="Pfam" id="PF07898">
    <property type="entry name" value="DUF1676"/>
    <property type="match status" value="1"/>
</dbReference>
<sequence>MRQLVLVFVVLATAAALPASLEEQSSQKDVETIGLNNIGETSARPEKSLEETVEDYVKENEVSFELPFVGSKITMGARNLDKDELNFKLNFGRGSEVEARKKSKIKKAFIPILIFILVKAMILIPLALAILGFKTWNAIQLAFVSFVTSAALAIWKICTKVSHDHHPAIIHGGWDPHLDRTDAQQLAYSGYAPLE</sequence>
<accession>A0A9N9SFB4</accession>
<dbReference type="PANTHER" id="PTHR21879">
    <property type="entry name" value="FI03362P-RELATED-RELATED"/>
    <property type="match status" value="1"/>
</dbReference>
<evidence type="ECO:0000256" key="2">
    <source>
        <dbReference type="SAM" id="SignalP"/>
    </source>
</evidence>
<dbReference type="Proteomes" id="UP001153737">
    <property type="component" value="Chromosome 15"/>
</dbReference>
<keyword evidence="2" id="KW-0732">Signal</keyword>
<dbReference type="PANTHER" id="PTHR21879:SF6">
    <property type="entry name" value="OSIRIS 19, ISOFORM A"/>
    <property type="match status" value="1"/>
</dbReference>
<keyword evidence="4" id="KW-1185">Reference proteome</keyword>
<dbReference type="OrthoDB" id="6622845at2759"/>
<evidence type="ECO:0000256" key="1">
    <source>
        <dbReference type="SAM" id="Phobius"/>
    </source>
</evidence>
<dbReference type="InterPro" id="IPR012464">
    <property type="entry name" value="DUF1676"/>
</dbReference>
<keyword evidence="1" id="KW-0812">Transmembrane</keyword>
<feature type="signal peptide" evidence="2">
    <location>
        <begin position="1"/>
        <end position="16"/>
    </location>
</feature>
<dbReference type="AlphaFoldDB" id="A0A9N9SFB4"/>
<keyword evidence="1" id="KW-0472">Membrane</keyword>
<feature type="chain" id="PRO_5040140330" evidence="2">
    <location>
        <begin position="17"/>
        <end position="195"/>
    </location>
</feature>
<feature type="transmembrane region" description="Helical" evidence="1">
    <location>
        <begin position="138"/>
        <end position="155"/>
    </location>
</feature>
<organism evidence="3 4">
    <name type="scientific">Phaedon cochleariae</name>
    <name type="common">Mustard beetle</name>
    <dbReference type="NCBI Taxonomy" id="80249"/>
    <lineage>
        <taxon>Eukaryota</taxon>
        <taxon>Metazoa</taxon>
        <taxon>Ecdysozoa</taxon>
        <taxon>Arthropoda</taxon>
        <taxon>Hexapoda</taxon>
        <taxon>Insecta</taxon>
        <taxon>Pterygota</taxon>
        <taxon>Neoptera</taxon>
        <taxon>Endopterygota</taxon>
        <taxon>Coleoptera</taxon>
        <taxon>Polyphaga</taxon>
        <taxon>Cucujiformia</taxon>
        <taxon>Chrysomeloidea</taxon>
        <taxon>Chrysomelidae</taxon>
        <taxon>Chrysomelinae</taxon>
        <taxon>Chrysomelini</taxon>
        <taxon>Phaedon</taxon>
    </lineage>
</organism>
<proteinExistence type="predicted"/>
<reference evidence="3" key="2">
    <citation type="submission" date="2022-10" db="EMBL/GenBank/DDBJ databases">
        <authorList>
            <consortium name="ENA_rothamsted_submissions"/>
            <consortium name="culmorum"/>
            <person name="King R."/>
        </authorList>
    </citation>
    <scope>NUCLEOTIDE SEQUENCE</scope>
</reference>
<feature type="transmembrane region" description="Helical" evidence="1">
    <location>
        <begin position="108"/>
        <end position="131"/>
    </location>
</feature>
<evidence type="ECO:0000313" key="4">
    <source>
        <dbReference type="Proteomes" id="UP001153737"/>
    </source>
</evidence>
<gene>
    <name evidence="3" type="ORF">PHAECO_LOCUS4761</name>
</gene>
<reference evidence="3" key="1">
    <citation type="submission" date="2022-01" db="EMBL/GenBank/DDBJ databases">
        <authorList>
            <person name="King R."/>
        </authorList>
    </citation>
    <scope>NUCLEOTIDE SEQUENCE</scope>
</reference>